<dbReference type="HAMAP" id="MF_02019">
    <property type="entry name" value="MurF"/>
    <property type="match status" value="1"/>
</dbReference>
<evidence type="ECO:0000256" key="3">
    <source>
        <dbReference type="ARBA" id="ARBA00022618"/>
    </source>
</evidence>
<dbReference type="EC" id="6.3.2.10" evidence="10 11"/>
<dbReference type="SUPFAM" id="SSF63418">
    <property type="entry name" value="MurE/MurF N-terminal domain"/>
    <property type="match status" value="1"/>
</dbReference>
<comment type="caution">
    <text evidence="14">The sequence shown here is derived from an EMBL/GenBank/DDBJ whole genome shotgun (WGS) entry which is preliminary data.</text>
</comment>
<keyword evidence="7 10" id="KW-0573">Peptidoglycan synthesis</keyword>
<evidence type="ECO:0000256" key="10">
    <source>
        <dbReference type="HAMAP-Rule" id="MF_02019"/>
    </source>
</evidence>
<evidence type="ECO:0000256" key="2">
    <source>
        <dbReference type="ARBA" id="ARBA00022598"/>
    </source>
</evidence>
<keyword evidence="8 10" id="KW-0131">Cell cycle</keyword>
<keyword evidence="3 10" id="KW-0132">Cell division</keyword>
<organism evidence="14 15">
    <name type="scientific">Atopococcus tabaci</name>
    <dbReference type="NCBI Taxonomy" id="269774"/>
    <lineage>
        <taxon>Bacteria</taxon>
        <taxon>Bacillati</taxon>
        <taxon>Bacillota</taxon>
        <taxon>Bacilli</taxon>
        <taxon>Lactobacillales</taxon>
        <taxon>Carnobacteriaceae</taxon>
        <taxon>Atopococcus</taxon>
    </lineage>
</organism>
<dbReference type="InterPro" id="IPR005863">
    <property type="entry name" value="UDP-N-AcMur_synth"/>
</dbReference>
<gene>
    <name evidence="10 14" type="primary">murF</name>
    <name evidence="14" type="ORF">Q4F26_05070</name>
</gene>
<feature type="domain" description="Mur ligase C-terminal" evidence="12">
    <location>
        <begin position="318"/>
        <end position="447"/>
    </location>
</feature>
<comment type="similarity">
    <text evidence="10">Belongs to the MurCDEF family. MurF subfamily.</text>
</comment>
<dbReference type="InterPro" id="IPR036615">
    <property type="entry name" value="Mur_ligase_C_dom_sf"/>
</dbReference>
<dbReference type="Gene3D" id="3.90.190.20">
    <property type="entry name" value="Mur ligase, C-terminal domain"/>
    <property type="match status" value="1"/>
</dbReference>
<dbReference type="InterPro" id="IPR036565">
    <property type="entry name" value="Mur-like_cat_sf"/>
</dbReference>
<evidence type="ECO:0000256" key="5">
    <source>
        <dbReference type="ARBA" id="ARBA00022840"/>
    </source>
</evidence>
<dbReference type="GO" id="GO:0047480">
    <property type="term" value="F:UDP-N-acetylmuramoyl-tripeptide-D-alanyl-D-alanine ligase activity"/>
    <property type="evidence" value="ECO:0007669"/>
    <property type="project" value="UniProtKB-UniRule"/>
</dbReference>
<dbReference type="Proteomes" id="UP001171751">
    <property type="component" value="Unassembled WGS sequence"/>
</dbReference>
<evidence type="ECO:0000256" key="8">
    <source>
        <dbReference type="ARBA" id="ARBA00023306"/>
    </source>
</evidence>
<comment type="catalytic activity">
    <reaction evidence="11">
        <text>D-alanyl-D-alanine + UDP-N-acetyl-alpha-D-muramoyl-L-alanyl-gamma-D-glutamyl-meso-2,6-diaminopimelate + ATP = UDP-N-acetyl-alpha-D-muramoyl-L-alanyl-gamma-D-glutamyl-meso-2,6-diaminopimeloyl-D-alanyl-D-alanine + ADP + phosphate + H(+)</text>
        <dbReference type="Rhea" id="RHEA:28374"/>
        <dbReference type="ChEBI" id="CHEBI:15378"/>
        <dbReference type="ChEBI" id="CHEBI:30616"/>
        <dbReference type="ChEBI" id="CHEBI:43474"/>
        <dbReference type="ChEBI" id="CHEBI:57822"/>
        <dbReference type="ChEBI" id="CHEBI:61386"/>
        <dbReference type="ChEBI" id="CHEBI:83905"/>
        <dbReference type="ChEBI" id="CHEBI:456216"/>
        <dbReference type="EC" id="6.3.2.10"/>
    </reaction>
</comment>
<evidence type="ECO:0000313" key="14">
    <source>
        <dbReference type="EMBL" id="MDO5457701.1"/>
    </source>
</evidence>
<dbReference type="GO" id="GO:0008360">
    <property type="term" value="P:regulation of cell shape"/>
    <property type="evidence" value="ECO:0007669"/>
    <property type="project" value="UniProtKB-KW"/>
</dbReference>
<protein>
    <recommendedName>
        <fullName evidence="10 11">UDP-N-acetylmuramoyl-tripeptide--D-alanyl-D-alanine ligase</fullName>
        <ecNumber evidence="10 11">6.3.2.10</ecNumber>
    </recommendedName>
    <alternativeName>
        <fullName evidence="10">D-alanyl-D-alanine-adding enzyme</fullName>
    </alternativeName>
</protein>
<dbReference type="GO" id="GO:0071555">
    <property type="term" value="P:cell wall organization"/>
    <property type="evidence" value="ECO:0007669"/>
    <property type="project" value="UniProtKB-KW"/>
</dbReference>
<evidence type="ECO:0000256" key="11">
    <source>
        <dbReference type="RuleBase" id="RU004136"/>
    </source>
</evidence>
<evidence type="ECO:0000259" key="13">
    <source>
        <dbReference type="Pfam" id="PF08245"/>
    </source>
</evidence>
<dbReference type="GO" id="GO:0005737">
    <property type="term" value="C:cytoplasm"/>
    <property type="evidence" value="ECO:0007669"/>
    <property type="project" value="UniProtKB-SubCell"/>
</dbReference>
<dbReference type="PANTHER" id="PTHR43024">
    <property type="entry name" value="UDP-N-ACETYLMURAMOYL-TRIPEPTIDE--D-ALANYL-D-ALANINE LIGASE"/>
    <property type="match status" value="1"/>
</dbReference>
<dbReference type="NCBIfam" id="TIGR01143">
    <property type="entry name" value="murF"/>
    <property type="match status" value="1"/>
</dbReference>
<evidence type="ECO:0000256" key="4">
    <source>
        <dbReference type="ARBA" id="ARBA00022741"/>
    </source>
</evidence>
<dbReference type="SUPFAM" id="SSF53244">
    <property type="entry name" value="MurD-like peptide ligases, peptide-binding domain"/>
    <property type="match status" value="1"/>
</dbReference>
<sequence>MLSWKISAVAQAVGALNDLADYADQRVTSVSFDTRKLQSNALFVPLIADNDGHEYIDQAIEKGAVAAFWSRDLADAPEGITLIEVEDTHEALKAFAQSYLRAIQPKVVGITGSNGKTTTKDMTASILETTYRTHKTDGNFNNDIGLPITILQMPRDTEVLVLEMGMNHPHEISELSLLAEPDIAVITMVGESHIEFFDSRDGIAAAKFEIVDGLKNEGDLIVNGDEEMLMKRLSDPHHFNQTTFGQKENNDIYPVFIESSMKKTIFSTNLDPKTAICLPLPGEYNVNNALAALAVGLALDVSYKNIIKGLSEFQLTAHRLEWVLGFNQSQLLNDAYNASPTSMKASIGSFLNSDNPSPKWLVLGEMGELGEESERYHRELSEVIDADQVDHVLLYGRLMKELYDELKDDVDFQAVNLHYIESDLDQLIDYLKDNIQHKDYLLFKSSFSTNLIQVVEELKI</sequence>
<dbReference type="InterPro" id="IPR051046">
    <property type="entry name" value="MurCDEF_CellWall_CoF430Synth"/>
</dbReference>
<dbReference type="GO" id="GO:0005524">
    <property type="term" value="F:ATP binding"/>
    <property type="evidence" value="ECO:0007669"/>
    <property type="project" value="UniProtKB-UniRule"/>
</dbReference>
<dbReference type="PANTHER" id="PTHR43024:SF1">
    <property type="entry name" value="UDP-N-ACETYLMURAMOYL-TRIPEPTIDE--D-ALANYL-D-ALANINE LIGASE"/>
    <property type="match status" value="1"/>
</dbReference>
<keyword evidence="15" id="KW-1185">Reference proteome</keyword>
<accession>A0AA43UD12</accession>
<evidence type="ECO:0000256" key="9">
    <source>
        <dbReference type="ARBA" id="ARBA00023316"/>
    </source>
</evidence>
<comment type="subcellular location">
    <subcellularLocation>
        <location evidence="10 11">Cytoplasm</location>
    </subcellularLocation>
</comment>
<keyword evidence="5 10" id="KW-0067">ATP-binding</keyword>
<feature type="binding site" evidence="10">
    <location>
        <begin position="112"/>
        <end position="118"/>
    </location>
    <ligand>
        <name>ATP</name>
        <dbReference type="ChEBI" id="CHEBI:30616"/>
    </ligand>
</feature>
<dbReference type="InterPro" id="IPR004101">
    <property type="entry name" value="Mur_ligase_C"/>
</dbReference>
<proteinExistence type="inferred from homology"/>
<comment type="function">
    <text evidence="10 11">Involved in cell wall formation. Catalyzes the final step in the synthesis of UDP-N-acetylmuramoyl-pentapeptide, the precursor of murein.</text>
</comment>
<evidence type="ECO:0000256" key="7">
    <source>
        <dbReference type="ARBA" id="ARBA00022984"/>
    </source>
</evidence>
<keyword evidence="4 10" id="KW-0547">Nucleotide-binding</keyword>
<dbReference type="Gene3D" id="3.40.1390.10">
    <property type="entry name" value="MurE/MurF, N-terminal domain"/>
    <property type="match status" value="1"/>
</dbReference>
<dbReference type="Gene3D" id="3.40.1190.10">
    <property type="entry name" value="Mur-like, catalytic domain"/>
    <property type="match status" value="1"/>
</dbReference>
<evidence type="ECO:0000256" key="6">
    <source>
        <dbReference type="ARBA" id="ARBA00022960"/>
    </source>
</evidence>
<evidence type="ECO:0000259" key="12">
    <source>
        <dbReference type="Pfam" id="PF02875"/>
    </source>
</evidence>
<dbReference type="InterPro" id="IPR035911">
    <property type="entry name" value="MurE/MurF_N"/>
</dbReference>
<dbReference type="Pfam" id="PF08245">
    <property type="entry name" value="Mur_ligase_M"/>
    <property type="match status" value="1"/>
</dbReference>
<name>A0AA43UD12_9LACT</name>
<feature type="domain" description="Mur ligase central" evidence="13">
    <location>
        <begin position="110"/>
        <end position="295"/>
    </location>
</feature>
<dbReference type="AlphaFoldDB" id="A0AA43UD12"/>
<dbReference type="GO" id="GO:0051301">
    <property type="term" value="P:cell division"/>
    <property type="evidence" value="ECO:0007669"/>
    <property type="project" value="UniProtKB-KW"/>
</dbReference>
<evidence type="ECO:0000256" key="1">
    <source>
        <dbReference type="ARBA" id="ARBA00022490"/>
    </source>
</evidence>
<keyword evidence="1 10" id="KW-0963">Cytoplasm</keyword>
<comment type="pathway">
    <text evidence="10 11">Cell wall biogenesis; peptidoglycan biosynthesis.</text>
</comment>
<dbReference type="Pfam" id="PF02875">
    <property type="entry name" value="Mur_ligase_C"/>
    <property type="match status" value="1"/>
</dbReference>
<keyword evidence="9 10" id="KW-0961">Cell wall biogenesis/degradation</keyword>
<dbReference type="GO" id="GO:0009252">
    <property type="term" value="P:peptidoglycan biosynthetic process"/>
    <property type="evidence" value="ECO:0007669"/>
    <property type="project" value="UniProtKB-UniRule"/>
</dbReference>
<evidence type="ECO:0000313" key="15">
    <source>
        <dbReference type="Proteomes" id="UP001171751"/>
    </source>
</evidence>
<reference evidence="14" key="1">
    <citation type="submission" date="2023-07" db="EMBL/GenBank/DDBJ databases">
        <title>Between Cages and Wild: Unraveling the Impact of Captivity on Animal Microbiomes and Antimicrobial Resistance.</title>
        <authorList>
            <person name="Schmartz G.P."/>
            <person name="Rehner J."/>
            <person name="Schuff M.J."/>
            <person name="Becker S.L."/>
            <person name="Kravczyk M."/>
            <person name="Gurevich A."/>
            <person name="Francke R."/>
            <person name="Mueller R."/>
            <person name="Keller V."/>
            <person name="Keller A."/>
        </authorList>
    </citation>
    <scope>NUCLEOTIDE SEQUENCE</scope>
    <source>
        <strain evidence="14">S39M_St_73</strain>
    </source>
</reference>
<dbReference type="SUPFAM" id="SSF53623">
    <property type="entry name" value="MurD-like peptide ligases, catalytic domain"/>
    <property type="match status" value="1"/>
</dbReference>
<dbReference type="EMBL" id="JAUNQW010000021">
    <property type="protein sequence ID" value="MDO5457701.1"/>
    <property type="molecule type" value="Genomic_DNA"/>
</dbReference>
<dbReference type="InterPro" id="IPR013221">
    <property type="entry name" value="Mur_ligase_cen"/>
</dbReference>
<keyword evidence="2 10" id="KW-0436">Ligase</keyword>
<comment type="catalytic activity">
    <reaction evidence="10">
        <text>UDP-N-acetyl-alpha-D-muramoyl-L-alanyl-gamma-D-glutamyl-L-lysine + D-alanyl-D-alanine + ATP = UDP-N-acetyl-alpha-D-muramoyl-L-alanyl-gamma-D-glutamyl-L-lysyl-D-alanyl-D-alanine + ADP + phosphate + H(+)</text>
        <dbReference type="Rhea" id="RHEA:16085"/>
        <dbReference type="ChEBI" id="CHEBI:15378"/>
        <dbReference type="ChEBI" id="CHEBI:30616"/>
        <dbReference type="ChEBI" id="CHEBI:43474"/>
        <dbReference type="ChEBI" id="CHEBI:57822"/>
        <dbReference type="ChEBI" id="CHEBI:70758"/>
        <dbReference type="ChEBI" id="CHEBI:83903"/>
        <dbReference type="ChEBI" id="CHEBI:456216"/>
        <dbReference type="EC" id="6.3.2.10"/>
    </reaction>
</comment>
<keyword evidence="6 10" id="KW-0133">Cell shape</keyword>